<accession>A0A6V8L238</accession>
<keyword evidence="2 5" id="KW-0238">DNA-binding</keyword>
<proteinExistence type="predicted"/>
<name>A0A6V8L238_9ACTN</name>
<evidence type="ECO:0000256" key="2">
    <source>
        <dbReference type="ARBA" id="ARBA00023125"/>
    </source>
</evidence>
<dbReference type="RefSeq" id="WP_173073434.1">
    <property type="nucleotide sequence ID" value="NZ_BAABJB010000025.1"/>
</dbReference>
<dbReference type="GO" id="GO:0003677">
    <property type="term" value="F:DNA binding"/>
    <property type="evidence" value="ECO:0007669"/>
    <property type="project" value="UniProtKB-KW"/>
</dbReference>
<comment type="caution">
    <text evidence="5">The sequence shown here is derived from an EMBL/GenBank/DDBJ whole genome shotgun (WGS) entry which is preliminary data.</text>
</comment>
<evidence type="ECO:0000313" key="5">
    <source>
        <dbReference type="EMBL" id="GFJ86765.1"/>
    </source>
</evidence>
<dbReference type="CDD" id="cd06170">
    <property type="entry name" value="LuxR_C_like"/>
    <property type="match status" value="1"/>
</dbReference>
<protein>
    <submittedName>
        <fullName evidence="5">DNA-binding response regulator</fullName>
    </submittedName>
</protein>
<keyword evidence="6" id="KW-1185">Reference proteome</keyword>
<keyword evidence="1" id="KW-0805">Transcription regulation</keyword>
<dbReference type="Pfam" id="PF00196">
    <property type="entry name" value="GerE"/>
    <property type="match status" value="1"/>
</dbReference>
<feature type="domain" description="HTH luxR-type" evidence="4">
    <location>
        <begin position="156"/>
        <end position="221"/>
    </location>
</feature>
<dbReference type="Proteomes" id="UP000482960">
    <property type="component" value="Unassembled WGS sequence"/>
</dbReference>
<dbReference type="SMART" id="SM00421">
    <property type="entry name" value="HTH_LUXR"/>
    <property type="match status" value="1"/>
</dbReference>
<dbReference type="PANTHER" id="PTHR44688:SF16">
    <property type="entry name" value="DNA-BINDING TRANSCRIPTIONAL ACTIVATOR DEVR_DOSR"/>
    <property type="match status" value="1"/>
</dbReference>
<reference evidence="5 6" key="2">
    <citation type="submission" date="2020-03" db="EMBL/GenBank/DDBJ databases">
        <authorList>
            <person name="Ichikawa N."/>
            <person name="Kimura A."/>
            <person name="Kitahashi Y."/>
            <person name="Uohara A."/>
        </authorList>
    </citation>
    <scope>NUCLEOTIDE SEQUENCE [LARGE SCALE GENOMIC DNA]</scope>
    <source>
        <strain evidence="5 6">NBRC 108638</strain>
    </source>
</reference>
<dbReference type="PRINTS" id="PR00038">
    <property type="entry name" value="HTHLUXR"/>
</dbReference>
<dbReference type="AlphaFoldDB" id="A0A6V8L238"/>
<evidence type="ECO:0000256" key="3">
    <source>
        <dbReference type="ARBA" id="ARBA00023163"/>
    </source>
</evidence>
<sequence>MTITATPTSLSIRTRQLDVALLVRNDIVRSGLRFALQSLPAVRAVRDYRSAADVAATPVHAAPDVLILSLFDGIASLTAGALAASGTKTLVLIEDARAADNVLSQGLVADGFLLQKDLSARALDSALRALAAGELPMPTVLAQQLLARAGSRRPQHISVPMALTPRERETLTLLTEGLSNKQIARRLKISDHGAKRLVAGVLLKLGCTNRTAAVVTAIRHGLVEYS</sequence>
<dbReference type="PANTHER" id="PTHR44688">
    <property type="entry name" value="DNA-BINDING TRANSCRIPTIONAL ACTIVATOR DEVR_DOSR"/>
    <property type="match status" value="1"/>
</dbReference>
<gene>
    <name evidence="5" type="ORF">Prum_004070</name>
</gene>
<dbReference type="SUPFAM" id="SSF46894">
    <property type="entry name" value="C-terminal effector domain of the bipartite response regulators"/>
    <property type="match status" value="1"/>
</dbReference>
<organism evidence="5 6">
    <name type="scientific">Phytohabitans rumicis</name>
    <dbReference type="NCBI Taxonomy" id="1076125"/>
    <lineage>
        <taxon>Bacteria</taxon>
        <taxon>Bacillati</taxon>
        <taxon>Actinomycetota</taxon>
        <taxon>Actinomycetes</taxon>
        <taxon>Micromonosporales</taxon>
        <taxon>Micromonosporaceae</taxon>
    </lineage>
</organism>
<dbReference type="GO" id="GO:0006355">
    <property type="term" value="P:regulation of DNA-templated transcription"/>
    <property type="evidence" value="ECO:0007669"/>
    <property type="project" value="InterPro"/>
</dbReference>
<evidence type="ECO:0000313" key="6">
    <source>
        <dbReference type="Proteomes" id="UP000482960"/>
    </source>
</evidence>
<reference evidence="5 6" key="1">
    <citation type="submission" date="2020-03" db="EMBL/GenBank/DDBJ databases">
        <title>Whole genome shotgun sequence of Phytohabitans rumicis NBRC 108638.</title>
        <authorList>
            <person name="Komaki H."/>
            <person name="Tamura T."/>
        </authorList>
    </citation>
    <scope>NUCLEOTIDE SEQUENCE [LARGE SCALE GENOMIC DNA]</scope>
    <source>
        <strain evidence="5 6">NBRC 108638</strain>
    </source>
</reference>
<evidence type="ECO:0000259" key="4">
    <source>
        <dbReference type="PROSITE" id="PS50043"/>
    </source>
</evidence>
<dbReference type="Gene3D" id="3.40.50.2300">
    <property type="match status" value="1"/>
</dbReference>
<keyword evidence="3" id="KW-0804">Transcription</keyword>
<dbReference type="InterPro" id="IPR000792">
    <property type="entry name" value="Tscrpt_reg_LuxR_C"/>
</dbReference>
<dbReference type="EMBL" id="BLPG01000001">
    <property type="protein sequence ID" value="GFJ86765.1"/>
    <property type="molecule type" value="Genomic_DNA"/>
</dbReference>
<evidence type="ECO:0000256" key="1">
    <source>
        <dbReference type="ARBA" id="ARBA00023015"/>
    </source>
</evidence>
<dbReference type="InterPro" id="IPR016032">
    <property type="entry name" value="Sig_transdc_resp-reg_C-effctor"/>
</dbReference>
<dbReference type="PROSITE" id="PS50043">
    <property type="entry name" value="HTH_LUXR_2"/>
    <property type="match status" value="1"/>
</dbReference>